<evidence type="ECO:0000313" key="3">
    <source>
        <dbReference type="Proteomes" id="UP001597094"/>
    </source>
</evidence>
<organism evidence="2 3">
    <name type="scientific">Pontibacter rugosus</name>
    <dbReference type="NCBI Taxonomy" id="1745966"/>
    <lineage>
        <taxon>Bacteria</taxon>
        <taxon>Pseudomonadati</taxon>
        <taxon>Bacteroidota</taxon>
        <taxon>Cytophagia</taxon>
        <taxon>Cytophagales</taxon>
        <taxon>Hymenobacteraceae</taxon>
        <taxon>Pontibacter</taxon>
    </lineage>
</organism>
<accession>A0ABW3SJN1</accession>
<dbReference type="Pfam" id="PF21983">
    <property type="entry name" value="NikA-like"/>
    <property type="match status" value="1"/>
</dbReference>
<reference evidence="3" key="1">
    <citation type="journal article" date="2019" name="Int. J. Syst. Evol. Microbiol.">
        <title>The Global Catalogue of Microorganisms (GCM) 10K type strain sequencing project: providing services to taxonomists for standard genome sequencing and annotation.</title>
        <authorList>
            <consortium name="The Broad Institute Genomics Platform"/>
            <consortium name="The Broad Institute Genome Sequencing Center for Infectious Disease"/>
            <person name="Wu L."/>
            <person name="Ma J."/>
        </authorList>
    </citation>
    <scope>NUCLEOTIDE SEQUENCE [LARGE SCALE GENOMIC DNA]</scope>
    <source>
        <strain evidence="3">JCM 31319</strain>
    </source>
</reference>
<dbReference type="RefSeq" id="WP_377522226.1">
    <property type="nucleotide sequence ID" value="NZ_JBHTLD010000005.1"/>
</dbReference>
<feature type="region of interest" description="Disordered" evidence="1">
    <location>
        <begin position="1"/>
        <end position="24"/>
    </location>
</feature>
<keyword evidence="3" id="KW-1185">Reference proteome</keyword>
<sequence>MEKGTKAQEWKPRGGRPKVRAEDRRENLLKVRLTNKERSDLEAKAGAAGYTDLSAYIRLRLFSEQGAGHNPKELFHAIDKTGAALKKVGTNLNQVVRYLHYLEKNNMVSEQTIAEYNQHFRMLIEVEEEYVKAIRAFLRTTR</sequence>
<dbReference type="EMBL" id="JBHTLD010000005">
    <property type="protein sequence ID" value="MFD1184785.1"/>
    <property type="molecule type" value="Genomic_DNA"/>
</dbReference>
<evidence type="ECO:0008006" key="4">
    <source>
        <dbReference type="Google" id="ProtNLM"/>
    </source>
</evidence>
<dbReference type="InterPro" id="IPR053842">
    <property type="entry name" value="NikA-like"/>
</dbReference>
<proteinExistence type="predicted"/>
<protein>
    <recommendedName>
        <fullName evidence="4">Mobilization protein MobC</fullName>
    </recommendedName>
</protein>
<dbReference type="Proteomes" id="UP001597094">
    <property type="component" value="Unassembled WGS sequence"/>
</dbReference>
<feature type="compositionally biased region" description="Basic and acidic residues" evidence="1">
    <location>
        <begin position="1"/>
        <end position="12"/>
    </location>
</feature>
<evidence type="ECO:0000256" key="1">
    <source>
        <dbReference type="SAM" id="MobiDB-lite"/>
    </source>
</evidence>
<evidence type="ECO:0000313" key="2">
    <source>
        <dbReference type="EMBL" id="MFD1184785.1"/>
    </source>
</evidence>
<gene>
    <name evidence="2" type="ORF">ACFQ2O_01110</name>
</gene>
<name>A0ABW3SJN1_9BACT</name>
<comment type="caution">
    <text evidence="2">The sequence shown here is derived from an EMBL/GenBank/DDBJ whole genome shotgun (WGS) entry which is preliminary data.</text>
</comment>